<keyword evidence="3" id="KW-1185">Reference proteome</keyword>
<sequence length="130" mass="14673">MRAYLIDPVERRITEVDYDGNYKSIYKLIDCERFDCVRFSDNGDCAYVDDEGMFVENQSFFKIEGYPQPVAGKALVLGTDEEGGSVSPILPFAEIWHKVQFGVLIQISGKVLFSGASAWKIAQNSPRHKK</sequence>
<organism evidence="2 3">
    <name type="scientific">Candidatus Macondimonas diazotrophica</name>
    <dbReference type="NCBI Taxonomy" id="2305248"/>
    <lineage>
        <taxon>Bacteria</taxon>
        <taxon>Pseudomonadati</taxon>
        <taxon>Pseudomonadota</taxon>
        <taxon>Gammaproteobacteria</taxon>
        <taxon>Chromatiales</taxon>
        <taxon>Ectothiorhodospiraceae</taxon>
        <taxon>Candidatus Macondimonas</taxon>
    </lineage>
</organism>
<name>A0A4Z0F5W6_9GAMM</name>
<evidence type="ECO:0000313" key="2">
    <source>
        <dbReference type="EMBL" id="TFZ81630.1"/>
    </source>
</evidence>
<dbReference type="AlphaFoldDB" id="A0A4Z0F5W6"/>
<comment type="caution">
    <text evidence="2">The sequence shown here is derived from an EMBL/GenBank/DDBJ whole genome shotgun (WGS) entry which is preliminary data.</text>
</comment>
<dbReference type="OrthoDB" id="961254at2"/>
<dbReference type="Proteomes" id="UP000297890">
    <property type="component" value="Unassembled WGS sequence"/>
</dbReference>
<gene>
    <name evidence="2" type="ORF">E4680_11650</name>
</gene>
<proteinExistence type="predicted"/>
<evidence type="ECO:0000313" key="3">
    <source>
        <dbReference type="Proteomes" id="UP000297890"/>
    </source>
</evidence>
<dbReference type="InterPro" id="IPR024559">
    <property type="entry name" value="DUF3846"/>
</dbReference>
<dbReference type="Pfam" id="PF12957">
    <property type="entry name" value="DUF3846"/>
    <property type="match status" value="1"/>
</dbReference>
<feature type="domain" description="DUF3846" evidence="1">
    <location>
        <begin position="1"/>
        <end position="87"/>
    </location>
</feature>
<reference evidence="2 3" key="1">
    <citation type="journal article" date="2019" name="ISME J.">
        <title>Candidatus Macondimonas diazotrophica, a novel gammaproteobacterial genus dominating crude-oil-contaminated coastal sediments.</title>
        <authorList>
            <person name="Karthikeyan S."/>
            <person name="Konstantinidis K."/>
        </authorList>
    </citation>
    <scope>NUCLEOTIDE SEQUENCE [LARGE SCALE GENOMIC DNA]</scope>
    <source>
        <strain evidence="2 3">KTK01</strain>
    </source>
</reference>
<dbReference type="EMBL" id="SRIO01000018">
    <property type="protein sequence ID" value="TFZ81630.1"/>
    <property type="molecule type" value="Genomic_DNA"/>
</dbReference>
<accession>A0A4Z0F5W6</accession>
<dbReference type="RefSeq" id="WP_135282595.1">
    <property type="nucleotide sequence ID" value="NZ_SRIO01000018.1"/>
</dbReference>
<protein>
    <recommendedName>
        <fullName evidence="1">DUF3846 domain-containing protein</fullName>
    </recommendedName>
</protein>
<evidence type="ECO:0000259" key="1">
    <source>
        <dbReference type="Pfam" id="PF12957"/>
    </source>
</evidence>